<dbReference type="SMART" id="SM01265">
    <property type="entry name" value="Mab-21"/>
    <property type="match status" value="1"/>
</dbReference>
<accession>A0A6J2KXX9</accession>
<evidence type="ECO:0000313" key="7">
    <source>
        <dbReference type="Proteomes" id="UP000664940"/>
    </source>
</evidence>
<dbReference type="KEGG" id="pdic:114489098"/>
<protein>
    <submittedName>
        <fullName evidence="5">Mab-21 like 3</fullName>
    </submittedName>
    <submittedName>
        <fullName evidence="8">Protein mab-21-like 3</fullName>
    </submittedName>
</protein>
<evidence type="ECO:0000313" key="8">
    <source>
        <dbReference type="RefSeq" id="XP_028358908.2"/>
    </source>
</evidence>
<dbReference type="Pfam" id="PF03281">
    <property type="entry name" value="Mab-21"/>
    <property type="match status" value="1"/>
</dbReference>
<dbReference type="OrthoDB" id="5947963at2759"/>
<dbReference type="InterPro" id="IPR046906">
    <property type="entry name" value="Mab-21_HhH/H2TH-like"/>
</dbReference>
<organism evidence="6 8">
    <name type="scientific">Phyllostomus discolor</name>
    <name type="common">pale spear-nosed bat</name>
    <dbReference type="NCBI Taxonomy" id="89673"/>
    <lineage>
        <taxon>Eukaryota</taxon>
        <taxon>Metazoa</taxon>
        <taxon>Chordata</taxon>
        <taxon>Craniata</taxon>
        <taxon>Vertebrata</taxon>
        <taxon>Euteleostomi</taxon>
        <taxon>Mammalia</taxon>
        <taxon>Eutheria</taxon>
        <taxon>Laurasiatheria</taxon>
        <taxon>Chiroptera</taxon>
        <taxon>Yangochiroptera</taxon>
        <taxon>Phyllostomidae</taxon>
        <taxon>Phyllostominae</taxon>
        <taxon>Phyllostomus</taxon>
    </lineage>
</organism>
<reference evidence="5 7" key="1">
    <citation type="journal article" date="2020" name="Nature">
        <title>Six reference-quality genomes reveal evolution of bat adaptations.</title>
        <authorList>
            <person name="Jebb D."/>
            <person name="Huang Z."/>
            <person name="Pippel M."/>
            <person name="Hughes G.M."/>
            <person name="Lavrichenko K."/>
            <person name="Devanna P."/>
            <person name="Winkler S."/>
            <person name="Jermiin L.S."/>
            <person name="Skirmuntt E.C."/>
            <person name="Katzourakis A."/>
            <person name="Burkitt-Gray L."/>
            <person name="Ray D.A."/>
            <person name="Sullivan K.A.M."/>
            <person name="Roscito J.G."/>
            <person name="Kirilenko B.M."/>
            <person name="Davalos L.M."/>
            <person name="Corthals A.P."/>
            <person name="Power M.L."/>
            <person name="Jones G."/>
            <person name="Ransome R.D."/>
            <person name="Dechmann D.K.N."/>
            <person name="Locatelli A.G."/>
            <person name="Puechmaille S.J."/>
            <person name="Fedrigo O."/>
            <person name="Jarvis E.D."/>
            <person name="Hiller M."/>
            <person name="Vernes S.C."/>
            <person name="Myers E.W."/>
            <person name="Teeling E.C."/>
        </authorList>
    </citation>
    <scope>NUCLEOTIDE SEQUENCE [LARGE SCALE GENOMIC DNA]</scope>
    <source>
        <strain evidence="5">Bat1K_MPI-CBG_1</strain>
    </source>
</reference>
<name>A0A6J2KXX9_9CHIR</name>
<evidence type="ECO:0000256" key="2">
    <source>
        <dbReference type="SAM" id="MobiDB-lite"/>
    </source>
</evidence>
<reference evidence="8" key="2">
    <citation type="submission" date="2025-04" db="UniProtKB">
        <authorList>
            <consortium name="RefSeq"/>
        </authorList>
    </citation>
    <scope>IDENTIFICATION</scope>
    <source>
        <tissue evidence="8">Muscle</tissue>
    </source>
</reference>
<dbReference type="PANTHER" id="PTHR10656">
    <property type="entry name" value="CELL FATE DETERMINING PROTEIN MAB21-RELATED"/>
    <property type="match status" value="1"/>
</dbReference>
<dbReference type="Gene3D" id="3.30.460.90">
    <property type="match status" value="1"/>
</dbReference>
<dbReference type="RefSeq" id="XP_028358908.2">
    <property type="nucleotide sequence ID" value="XM_028503107.2"/>
</dbReference>
<dbReference type="Gene3D" id="1.10.1410.40">
    <property type="match status" value="1"/>
</dbReference>
<dbReference type="Proteomes" id="UP000504628">
    <property type="component" value="Chromosome 14"/>
</dbReference>
<evidence type="ECO:0000313" key="5">
    <source>
        <dbReference type="EMBL" id="KAF6075177.1"/>
    </source>
</evidence>
<dbReference type="Proteomes" id="UP000664940">
    <property type="component" value="Unassembled WGS sequence"/>
</dbReference>
<dbReference type="InterPro" id="IPR024810">
    <property type="entry name" value="MAB21L/cGLR"/>
</dbReference>
<dbReference type="InterPro" id="IPR046903">
    <property type="entry name" value="Mab-21-like_nuc_Trfase"/>
</dbReference>
<evidence type="ECO:0000313" key="6">
    <source>
        <dbReference type="Proteomes" id="UP000504628"/>
    </source>
</evidence>
<evidence type="ECO:0000256" key="1">
    <source>
        <dbReference type="ARBA" id="ARBA00008307"/>
    </source>
</evidence>
<keyword evidence="6" id="KW-1185">Reference proteome</keyword>
<gene>
    <name evidence="8" type="primary">MAB21L3</name>
    <name evidence="5" type="ORF">HJG60_012540</name>
</gene>
<dbReference type="PANTHER" id="PTHR10656:SF30">
    <property type="entry name" value="PROTEIN MAB-21-LIKE 3"/>
    <property type="match status" value="1"/>
</dbReference>
<evidence type="ECO:0000259" key="4">
    <source>
        <dbReference type="Pfam" id="PF20266"/>
    </source>
</evidence>
<feature type="region of interest" description="Disordered" evidence="2">
    <location>
        <begin position="1"/>
        <end position="47"/>
    </location>
</feature>
<feature type="domain" description="Mab-21-like nucleotidyltransferase" evidence="3">
    <location>
        <begin position="97"/>
        <end position="287"/>
    </location>
</feature>
<feature type="domain" description="Mab-21-like HhH/H2TH-like" evidence="4">
    <location>
        <begin position="294"/>
        <end position="390"/>
    </location>
</feature>
<evidence type="ECO:0000259" key="3">
    <source>
        <dbReference type="Pfam" id="PF03281"/>
    </source>
</evidence>
<dbReference type="Pfam" id="PF20266">
    <property type="entry name" value="Mab-21_C"/>
    <property type="match status" value="1"/>
</dbReference>
<dbReference type="GeneID" id="114489098"/>
<dbReference type="EMBL" id="JABVXQ010000015">
    <property type="protein sequence ID" value="KAF6075177.1"/>
    <property type="molecule type" value="Genomic_DNA"/>
</dbReference>
<sequence length="401" mass="45807">MPRETEAREPGGSGRVATRTVLPREASPTSALLGADPEAMKSLTSESSEEGLLDKVELRRQWVSQTVEEVQKAIYHLTTKISNQDSRFQAIPYSFTYNGNIKVLAPSQFLVTVPVRGLAGYREAWERRWRYYTLQGTRLPCPLPGPEGLQQWLEVQQFPRSLWLWHEADVNIEGDLVPAKVLQVFRTLVEDAIEACHLSGKVSVLTNGTAVWVAMETSSGPVEIELAPAVEIPTAWSKKARWPRCLTRWPSPERVKCIKSFGFALLARLNYHWQLSFSLAERVLLEQLDEDGGCRRQCFRALRQLKEDVWCPGHRPVLTSHHLQTVLFWTCEKYPHSKDWQVFSKGLLRLAKKLHRCVSQRFLKHFFVQRCNLLQHADAAELDAVAQKLAFFLKDPQISLP</sequence>
<dbReference type="CTD" id="126868"/>
<dbReference type="AlphaFoldDB" id="A0A6J2KXX9"/>
<proteinExistence type="inferred from homology"/>
<comment type="similarity">
    <text evidence="1">Belongs to the mab-21 family.</text>
</comment>